<feature type="region of interest" description="Disordered" evidence="1">
    <location>
        <begin position="125"/>
        <end position="154"/>
    </location>
</feature>
<evidence type="ECO:0000256" key="1">
    <source>
        <dbReference type="SAM" id="MobiDB-lite"/>
    </source>
</evidence>
<organism evidence="2 3">
    <name type="scientific">Parelaphostrongylus tenuis</name>
    <name type="common">Meningeal worm</name>
    <dbReference type="NCBI Taxonomy" id="148309"/>
    <lineage>
        <taxon>Eukaryota</taxon>
        <taxon>Metazoa</taxon>
        <taxon>Ecdysozoa</taxon>
        <taxon>Nematoda</taxon>
        <taxon>Chromadorea</taxon>
        <taxon>Rhabditida</taxon>
        <taxon>Rhabditina</taxon>
        <taxon>Rhabditomorpha</taxon>
        <taxon>Strongyloidea</taxon>
        <taxon>Metastrongylidae</taxon>
        <taxon>Parelaphostrongylus</taxon>
    </lineage>
</organism>
<accession>A0AAD5QUX7</accession>
<evidence type="ECO:0000313" key="2">
    <source>
        <dbReference type="EMBL" id="KAJ1362890.1"/>
    </source>
</evidence>
<sequence length="154" mass="16639">MDVVCGGDNGTASDCLRSFPSGIRTFMFSSNSTRSCRLRGSCAPTSVGYRASHPAGTIKCSFGHWSAFTNDDDEGAAISGVTLAIEAISQLSDAQLKEDRKQTLKKGEANVKERDNFLRMPKCWESPSTSSVSESGKKHQESCGSVVYSRRIQS</sequence>
<keyword evidence="3" id="KW-1185">Reference proteome</keyword>
<reference evidence="2" key="1">
    <citation type="submission" date="2021-06" db="EMBL/GenBank/DDBJ databases">
        <title>Parelaphostrongylus tenuis whole genome reference sequence.</title>
        <authorList>
            <person name="Garwood T.J."/>
            <person name="Larsen P.A."/>
            <person name="Fountain-Jones N.M."/>
            <person name="Garbe J.R."/>
            <person name="Macchietto M.G."/>
            <person name="Kania S.A."/>
            <person name="Gerhold R.W."/>
            <person name="Richards J.E."/>
            <person name="Wolf T.M."/>
        </authorList>
    </citation>
    <scope>NUCLEOTIDE SEQUENCE</scope>
    <source>
        <strain evidence="2">MNPRO001-30</strain>
        <tissue evidence="2">Meninges</tissue>
    </source>
</reference>
<gene>
    <name evidence="2" type="ORF">KIN20_022603</name>
</gene>
<dbReference type="EMBL" id="JAHQIW010004556">
    <property type="protein sequence ID" value="KAJ1362890.1"/>
    <property type="molecule type" value="Genomic_DNA"/>
</dbReference>
<comment type="caution">
    <text evidence="2">The sequence shown here is derived from an EMBL/GenBank/DDBJ whole genome shotgun (WGS) entry which is preliminary data.</text>
</comment>
<proteinExistence type="predicted"/>
<dbReference type="Proteomes" id="UP001196413">
    <property type="component" value="Unassembled WGS sequence"/>
</dbReference>
<dbReference type="AlphaFoldDB" id="A0AAD5QUX7"/>
<protein>
    <submittedName>
        <fullName evidence="2">Uncharacterized protein</fullName>
    </submittedName>
</protein>
<evidence type="ECO:0000313" key="3">
    <source>
        <dbReference type="Proteomes" id="UP001196413"/>
    </source>
</evidence>
<name>A0AAD5QUX7_PARTN</name>